<dbReference type="Pfam" id="PF04134">
    <property type="entry name" value="DCC1-like"/>
    <property type="match status" value="1"/>
</dbReference>
<evidence type="ECO:0000313" key="2">
    <source>
        <dbReference type="EMBL" id="OAI09501.1"/>
    </source>
</evidence>
<dbReference type="Proteomes" id="UP000077763">
    <property type="component" value="Unassembled WGS sequence"/>
</dbReference>
<gene>
    <name evidence="1" type="ORF">A1332_00660</name>
    <name evidence="2" type="ORF">A1353_04115</name>
</gene>
<dbReference type="GO" id="GO:0015035">
    <property type="term" value="F:protein-disulfide reductase activity"/>
    <property type="evidence" value="ECO:0007669"/>
    <property type="project" value="InterPro"/>
</dbReference>
<name>A0A177MQ72_METMH</name>
<protein>
    <submittedName>
        <fullName evidence="1">Thiol-disulfide oxidoreductase</fullName>
    </submittedName>
</protein>
<dbReference type="OrthoDB" id="5294764at2"/>
<accession>A0A177MQ72</accession>
<proteinExistence type="predicted"/>
<evidence type="ECO:0000313" key="1">
    <source>
        <dbReference type="EMBL" id="OAI07938.1"/>
    </source>
</evidence>
<dbReference type="InterPro" id="IPR044691">
    <property type="entry name" value="DCC1_Trx"/>
</dbReference>
<evidence type="ECO:0000313" key="4">
    <source>
        <dbReference type="Proteomes" id="UP000078090"/>
    </source>
</evidence>
<dbReference type="EMBL" id="LUUG01000049">
    <property type="protein sequence ID" value="OAI07938.1"/>
    <property type="molecule type" value="Genomic_DNA"/>
</dbReference>
<dbReference type="Proteomes" id="UP000078090">
    <property type="component" value="Unassembled WGS sequence"/>
</dbReference>
<reference evidence="3 4" key="1">
    <citation type="submission" date="2016-03" db="EMBL/GenBank/DDBJ databases">
        <authorList>
            <person name="Ploux O."/>
        </authorList>
    </citation>
    <scope>NUCLEOTIDE SEQUENCE [LARGE SCALE GENOMIC DNA]</scope>
    <source>
        <strain evidence="1 4">R-45363</strain>
        <strain evidence="2 3">R-45371</strain>
    </source>
</reference>
<dbReference type="EMBL" id="LUUH01000002">
    <property type="protein sequence ID" value="OAI09501.1"/>
    <property type="molecule type" value="Genomic_DNA"/>
</dbReference>
<sequence>MNSKHEFTLLYDGRCPICRKEVAWLRSRNQQNKLGLQDIHAEDFNPAHYDKSLDELMAEIHGVCADGRLIKGMPVFYAAYSAVGLGWLMAPTRWPLLRPLFDSLYAWFARHRLGLGALFGAKACQDARCSIRSEHGKT</sequence>
<dbReference type="PANTHER" id="PTHR34290:SF2">
    <property type="entry name" value="OS04G0668800 PROTEIN"/>
    <property type="match status" value="1"/>
</dbReference>
<dbReference type="RefSeq" id="WP_064007398.1">
    <property type="nucleotide sequence ID" value="NZ_LUUG01000049.1"/>
</dbReference>
<organism evidence="1 4">
    <name type="scientific">Methylomonas methanica</name>
    <dbReference type="NCBI Taxonomy" id="421"/>
    <lineage>
        <taxon>Bacteria</taxon>
        <taxon>Pseudomonadati</taxon>
        <taxon>Pseudomonadota</taxon>
        <taxon>Gammaproteobacteria</taxon>
        <taxon>Methylococcales</taxon>
        <taxon>Methylococcaceae</taxon>
        <taxon>Methylomonas</taxon>
    </lineage>
</organism>
<evidence type="ECO:0000313" key="3">
    <source>
        <dbReference type="Proteomes" id="UP000077763"/>
    </source>
</evidence>
<dbReference type="PANTHER" id="PTHR34290">
    <property type="entry name" value="SI:CH73-390P7.2"/>
    <property type="match status" value="1"/>
</dbReference>
<comment type="caution">
    <text evidence="1">The sequence shown here is derived from an EMBL/GenBank/DDBJ whole genome shotgun (WGS) entry which is preliminary data.</text>
</comment>
<dbReference type="InterPro" id="IPR007263">
    <property type="entry name" value="DCC1-like"/>
</dbReference>
<dbReference type="AlphaFoldDB" id="A0A177MQ72"/>